<keyword evidence="5" id="KW-1003">Cell membrane</keyword>
<evidence type="ECO:0000256" key="9">
    <source>
        <dbReference type="ARBA" id="ARBA00023136"/>
    </source>
</evidence>
<evidence type="ECO:0000256" key="3">
    <source>
        <dbReference type="ARBA" id="ARBA00009047"/>
    </source>
</evidence>
<dbReference type="RefSeq" id="WP_275633054.1">
    <property type="nucleotide sequence ID" value="NZ_JARGYD010000004.1"/>
</dbReference>
<feature type="transmembrane region" description="Helical" evidence="11">
    <location>
        <begin position="68"/>
        <end position="91"/>
    </location>
</feature>
<gene>
    <name evidence="13" type="ORF">ACFOGP_10165</name>
</gene>
<dbReference type="PANTHER" id="PTHR32243:SF50">
    <property type="entry name" value="MALTOSE_MALTODEXTRIN TRANSPORT SYSTEM PERMEASE PROTEIN MALG"/>
    <property type="match status" value="1"/>
</dbReference>
<dbReference type="CDD" id="cd06261">
    <property type="entry name" value="TM_PBP2"/>
    <property type="match status" value="1"/>
</dbReference>
<keyword evidence="7 11" id="KW-0812">Transmembrane</keyword>
<proteinExistence type="inferred from homology"/>
<feature type="transmembrane region" description="Helical" evidence="11">
    <location>
        <begin position="180"/>
        <end position="205"/>
    </location>
</feature>
<evidence type="ECO:0000313" key="13">
    <source>
        <dbReference type="EMBL" id="MFC3143075.1"/>
    </source>
</evidence>
<keyword evidence="14" id="KW-1185">Reference proteome</keyword>
<dbReference type="InterPro" id="IPR000515">
    <property type="entry name" value="MetI-like"/>
</dbReference>
<accession>A0ABV7GSU0</accession>
<dbReference type="Proteomes" id="UP001595632">
    <property type="component" value="Unassembled WGS sequence"/>
</dbReference>
<dbReference type="PROSITE" id="PS50928">
    <property type="entry name" value="ABC_TM1"/>
    <property type="match status" value="1"/>
</dbReference>
<comment type="subcellular location">
    <subcellularLocation>
        <location evidence="2 11">Cell membrane</location>
        <topology evidence="2 11">Multi-pass membrane protein</topology>
    </subcellularLocation>
</comment>
<evidence type="ECO:0000256" key="10">
    <source>
        <dbReference type="ARBA" id="ARBA00041109"/>
    </source>
</evidence>
<keyword evidence="6" id="KW-0762">Sugar transport</keyword>
<dbReference type="SUPFAM" id="SSF161098">
    <property type="entry name" value="MetI-like"/>
    <property type="match status" value="1"/>
</dbReference>
<evidence type="ECO:0000256" key="2">
    <source>
        <dbReference type="ARBA" id="ARBA00004651"/>
    </source>
</evidence>
<keyword evidence="9 11" id="KW-0472">Membrane</keyword>
<evidence type="ECO:0000256" key="8">
    <source>
        <dbReference type="ARBA" id="ARBA00022989"/>
    </source>
</evidence>
<comment type="caution">
    <text evidence="13">The sequence shown here is derived from an EMBL/GenBank/DDBJ whole genome shotgun (WGS) entry which is preliminary data.</text>
</comment>
<evidence type="ECO:0000256" key="6">
    <source>
        <dbReference type="ARBA" id="ARBA00022597"/>
    </source>
</evidence>
<reference evidence="14" key="1">
    <citation type="journal article" date="2019" name="Int. J. Syst. Evol. Microbiol.">
        <title>The Global Catalogue of Microorganisms (GCM) 10K type strain sequencing project: providing services to taxonomists for standard genome sequencing and annotation.</title>
        <authorList>
            <consortium name="The Broad Institute Genomics Platform"/>
            <consortium name="The Broad Institute Genome Sequencing Center for Infectious Disease"/>
            <person name="Wu L."/>
            <person name="Ma J."/>
        </authorList>
    </citation>
    <scope>NUCLEOTIDE SEQUENCE [LARGE SCALE GENOMIC DNA]</scope>
    <source>
        <strain evidence="14">KCTC 52366</strain>
    </source>
</reference>
<feature type="transmembrane region" description="Helical" evidence="11">
    <location>
        <begin position="103"/>
        <end position="125"/>
    </location>
</feature>
<dbReference type="PANTHER" id="PTHR32243">
    <property type="entry name" value="MALTOSE TRANSPORT SYSTEM PERMEASE-RELATED"/>
    <property type="match status" value="1"/>
</dbReference>
<comment type="function">
    <text evidence="1">Part of the ABC transporter complex MalEFGK involved in maltose/maltodextrin import. Probably responsible for the translocation of the substrate across the membrane.</text>
</comment>
<keyword evidence="4 11" id="KW-0813">Transport</keyword>
<evidence type="ECO:0000256" key="7">
    <source>
        <dbReference type="ARBA" id="ARBA00022692"/>
    </source>
</evidence>
<feature type="transmembrane region" description="Helical" evidence="11">
    <location>
        <begin position="239"/>
        <end position="261"/>
    </location>
</feature>
<evidence type="ECO:0000259" key="12">
    <source>
        <dbReference type="PROSITE" id="PS50928"/>
    </source>
</evidence>
<comment type="similarity">
    <text evidence="3">Belongs to the binding-protein-dependent transport system permease family. MalFG subfamily.</text>
</comment>
<keyword evidence="8 11" id="KW-1133">Transmembrane helix</keyword>
<feature type="transmembrane region" description="Helical" evidence="11">
    <location>
        <begin position="137"/>
        <end position="159"/>
    </location>
</feature>
<evidence type="ECO:0000256" key="4">
    <source>
        <dbReference type="ARBA" id="ARBA00022448"/>
    </source>
</evidence>
<evidence type="ECO:0000256" key="1">
    <source>
        <dbReference type="ARBA" id="ARBA00002264"/>
    </source>
</evidence>
<dbReference type="InterPro" id="IPR050901">
    <property type="entry name" value="BP-dep_ABC_trans_perm"/>
</dbReference>
<dbReference type="InterPro" id="IPR035906">
    <property type="entry name" value="MetI-like_sf"/>
</dbReference>
<evidence type="ECO:0000313" key="14">
    <source>
        <dbReference type="Proteomes" id="UP001595632"/>
    </source>
</evidence>
<dbReference type="Pfam" id="PF00528">
    <property type="entry name" value="BPD_transp_1"/>
    <property type="match status" value="1"/>
</dbReference>
<protein>
    <recommendedName>
        <fullName evidence="10">Maltose/maltodextrin transport system permease protein MalG</fullName>
    </recommendedName>
</protein>
<sequence length="275" mass="29539">MRIASLIRWIVFALVAFVLNFPVIATLITSFKSNAEISRNPGLWIREPTLAHYATVFDPAGRFDVWQFLGNSLTAALIGTILPIALCFPAAWAMARRGVGLNVLFPAAVNLRALPLIVFAIPLYLMYQSLGLLDTKLGLGLILAVVNIPIALLILTNTVRDLPYELEEAARMDGASMATLLFRIVLPMCRPAIVTVFIFGFITAWNEFLFGLMLTTRDAVPVTVGASFFFASGGGGVQWGVAAAIIMVSAAPPVLLGLVMYRHIGGSMTGGAVKG</sequence>
<evidence type="ECO:0000256" key="11">
    <source>
        <dbReference type="RuleBase" id="RU363032"/>
    </source>
</evidence>
<feature type="domain" description="ABC transmembrane type-1" evidence="12">
    <location>
        <begin position="69"/>
        <end position="260"/>
    </location>
</feature>
<evidence type="ECO:0000256" key="5">
    <source>
        <dbReference type="ARBA" id="ARBA00022475"/>
    </source>
</evidence>
<dbReference type="EMBL" id="JBHRTB010000010">
    <property type="protein sequence ID" value="MFC3143075.1"/>
    <property type="molecule type" value="Genomic_DNA"/>
</dbReference>
<name>A0ABV7GSU0_9RHOB</name>
<dbReference type="Gene3D" id="1.10.3720.10">
    <property type="entry name" value="MetI-like"/>
    <property type="match status" value="1"/>
</dbReference>
<feature type="transmembrane region" description="Helical" evidence="11">
    <location>
        <begin position="7"/>
        <end position="31"/>
    </location>
</feature>
<organism evidence="13 14">
    <name type="scientific">Psychromarinibacter halotolerans</name>
    <dbReference type="NCBI Taxonomy" id="1775175"/>
    <lineage>
        <taxon>Bacteria</taxon>
        <taxon>Pseudomonadati</taxon>
        <taxon>Pseudomonadota</taxon>
        <taxon>Alphaproteobacteria</taxon>
        <taxon>Rhodobacterales</taxon>
        <taxon>Paracoccaceae</taxon>
        <taxon>Psychromarinibacter</taxon>
    </lineage>
</organism>